<dbReference type="EMBL" id="JMIU01000002">
    <property type="protein sequence ID" value="KDN94706.1"/>
    <property type="molecule type" value="Genomic_DNA"/>
</dbReference>
<organism evidence="15 16">
    <name type="scientific">Hydrogenovibrio marinus</name>
    <dbReference type="NCBI Taxonomy" id="28885"/>
    <lineage>
        <taxon>Bacteria</taxon>
        <taxon>Pseudomonadati</taxon>
        <taxon>Pseudomonadota</taxon>
        <taxon>Gammaproteobacteria</taxon>
        <taxon>Thiotrichales</taxon>
        <taxon>Piscirickettsiaceae</taxon>
        <taxon>Hydrogenovibrio</taxon>
    </lineage>
</organism>
<dbReference type="Gene3D" id="3.40.50.300">
    <property type="entry name" value="P-loop containing nucleotide triphosphate hydrolases"/>
    <property type="match status" value="2"/>
</dbReference>
<comment type="similarity">
    <text evidence="1">Belongs to the helicase family. UvrD subfamily.</text>
</comment>
<evidence type="ECO:0000256" key="11">
    <source>
        <dbReference type="ARBA" id="ARBA00048988"/>
    </source>
</evidence>
<dbReference type="PANTHER" id="PTHR11070">
    <property type="entry name" value="UVRD / RECB / PCRA DNA HELICASE FAMILY MEMBER"/>
    <property type="match status" value="1"/>
</dbReference>
<name>A0A066ZWK9_HYDMR</name>
<dbReference type="CDD" id="cd17932">
    <property type="entry name" value="DEXQc_UvrD"/>
    <property type="match status" value="1"/>
</dbReference>
<dbReference type="GO" id="GO:0005524">
    <property type="term" value="F:ATP binding"/>
    <property type="evidence" value="ECO:0007669"/>
    <property type="project" value="UniProtKB-UniRule"/>
</dbReference>
<evidence type="ECO:0000256" key="5">
    <source>
        <dbReference type="ARBA" id="ARBA00022840"/>
    </source>
</evidence>
<accession>A0A066ZWK9</accession>
<keyword evidence="6" id="KW-0238">DNA-binding</keyword>
<feature type="domain" description="UvrD-like helicase ATP-binding" evidence="13">
    <location>
        <begin position="2"/>
        <end position="263"/>
    </location>
</feature>
<dbReference type="InterPro" id="IPR027417">
    <property type="entry name" value="P-loop_NTPase"/>
</dbReference>
<dbReference type="PROSITE" id="PS51198">
    <property type="entry name" value="UVRD_HELICASE_ATP_BIND"/>
    <property type="match status" value="1"/>
</dbReference>
<gene>
    <name evidence="15" type="ORF">EI16_12480</name>
</gene>
<comment type="caution">
    <text evidence="15">The sequence shown here is derived from an EMBL/GenBank/DDBJ whole genome shotgun (WGS) entry which is preliminary data.</text>
</comment>
<dbReference type="Gene3D" id="1.10.486.10">
    <property type="entry name" value="PCRA, domain 4"/>
    <property type="match status" value="1"/>
</dbReference>
<dbReference type="EC" id="5.6.2.4" evidence="9"/>
<evidence type="ECO:0000256" key="1">
    <source>
        <dbReference type="ARBA" id="ARBA00009922"/>
    </source>
</evidence>
<dbReference type="InterPro" id="IPR014016">
    <property type="entry name" value="UvrD-like_ATP-bd"/>
</dbReference>
<dbReference type="InterPro" id="IPR000212">
    <property type="entry name" value="DNA_helicase_UvrD/REP"/>
</dbReference>
<feature type="binding site" evidence="12">
    <location>
        <begin position="23"/>
        <end position="30"/>
    </location>
    <ligand>
        <name>ATP</name>
        <dbReference type="ChEBI" id="CHEBI:30616"/>
    </ligand>
</feature>
<keyword evidence="4 12" id="KW-0347">Helicase</keyword>
<dbReference type="InterPro" id="IPR013986">
    <property type="entry name" value="DExx_box_DNA_helicase_dom_sf"/>
</dbReference>
<dbReference type="Pfam" id="PF13361">
    <property type="entry name" value="UvrD_C"/>
    <property type="match status" value="1"/>
</dbReference>
<comment type="catalytic activity">
    <reaction evidence="8">
        <text>Couples ATP hydrolysis with the unwinding of duplex DNA by translocating in the 3'-5' direction.</text>
        <dbReference type="EC" id="5.6.2.4"/>
    </reaction>
</comment>
<dbReference type="RefSeq" id="WP_029913471.1">
    <property type="nucleotide sequence ID" value="NZ_JMIU01000002.1"/>
</dbReference>
<dbReference type="SUPFAM" id="SSF52540">
    <property type="entry name" value="P-loop containing nucleoside triphosphate hydrolases"/>
    <property type="match status" value="1"/>
</dbReference>
<dbReference type="Pfam" id="PF00580">
    <property type="entry name" value="UvrD-helicase"/>
    <property type="match status" value="1"/>
</dbReference>
<evidence type="ECO:0000256" key="9">
    <source>
        <dbReference type="ARBA" id="ARBA00034808"/>
    </source>
</evidence>
<dbReference type="STRING" id="28885.EI16_12480"/>
<keyword evidence="3 12" id="KW-0378">Hydrolase</keyword>
<evidence type="ECO:0000256" key="6">
    <source>
        <dbReference type="ARBA" id="ARBA00023125"/>
    </source>
</evidence>
<dbReference type="PROSITE" id="PS51217">
    <property type="entry name" value="UVRD_HELICASE_CTER"/>
    <property type="match status" value="1"/>
</dbReference>
<keyword evidence="7" id="KW-0413">Isomerase</keyword>
<dbReference type="AlphaFoldDB" id="A0A066ZWK9"/>
<evidence type="ECO:0000313" key="16">
    <source>
        <dbReference type="Proteomes" id="UP000027341"/>
    </source>
</evidence>
<keyword evidence="16" id="KW-1185">Reference proteome</keyword>
<dbReference type="Proteomes" id="UP000027341">
    <property type="component" value="Unassembled WGS sequence"/>
</dbReference>
<comment type="catalytic activity">
    <reaction evidence="11">
        <text>ATP + H2O = ADP + phosphate + H(+)</text>
        <dbReference type="Rhea" id="RHEA:13065"/>
        <dbReference type="ChEBI" id="CHEBI:15377"/>
        <dbReference type="ChEBI" id="CHEBI:15378"/>
        <dbReference type="ChEBI" id="CHEBI:30616"/>
        <dbReference type="ChEBI" id="CHEBI:43474"/>
        <dbReference type="ChEBI" id="CHEBI:456216"/>
        <dbReference type="EC" id="5.6.2.4"/>
    </reaction>
</comment>
<evidence type="ECO:0000259" key="13">
    <source>
        <dbReference type="PROSITE" id="PS51198"/>
    </source>
</evidence>
<keyword evidence="5 12" id="KW-0067">ATP-binding</keyword>
<evidence type="ECO:0000256" key="4">
    <source>
        <dbReference type="ARBA" id="ARBA00022806"/>
    </source>
</evidence>
<dbReference type="Gene3D" id="1.10.10.160">
    <property type="match status" value="1"/>
</dbReference>
<evidence type="ECO:0000259" key="14">
    <source>
        <dbReference type="PROSITE" id="PS51217"/>
    </source>
</evidence>
<protein>
    <recommendedName>
        <fullName evidence="9">DNA 3'-5' helicase</fullName>
        <ecNumber evidence="9">5.6.2.4</ecNumber>
    </recommendedName>
    <alternativeName>
        <fullName evidence="10">DNA 3'-5' helicase II</fullName>
    </alternativeName>
</protein>
<evidence type="ECO:0000256" key="10">
    <source>
        <dbReference type="ARBA" id="ARBA00034923"/>
    </source>
</evidence>
<proteinExistence type="inferred from homology"/>
<dbReference type="PANTHER" id="PTHR11070:SF2">
    <property type="entry name" value="ATP-DEPENDENT DNA HELICASE SRS2"/>
    <property type="match status" value="1"/>
</dbReference>
<evidence type="ECO:0000256" key="12">
    <source>
        <dbReference type="PROSITE-ProRule" id="PRU00560"/>
    </source>
</evidence>
<dbReference type="InterPro" id="IPR014017">
    <property type="entry name" value="DNA_helicase_UvrD-like_C"/>
</dbReference>
<dbReference type="GO" id="GO:0003677">
    <property type="term" value="F:DNA binding"/>
    <property type="evidence" value="ECO:0007669"/>
    <property type="project" value="UniProtKB-KW"/>
</dbReference>
<evidence type="ECO:0000256" key="3">
    <source>
        <dbReference type="ARBA" id="ARBA00022801"/>
    </source>
</evidence>
<keyword evidence="2 12" id="KW-0547">Nucleotide-binding</keyword>
<dbReference type="GO" id="GO:0016887">
    <property type="term" value="F:ATP hydrolysis activity"/>
    <property type="evidence" value="ECO:0007669"/>
    <property type="project" value="RHEA"/>
</dbReference>
<dbReference type="GO" id="GO:0000725">
    <property type="term" value="P:recombinational repair"/>
    <property type="evidence" value="ECO:0007669"/>
    <property type="project" value="TreeGrafter"/>
</dbReference>
<evidence type="ECO:0000256" key="2">
    <source>
        <dbReference type="ARBA" id="ARBA00022741"/>
    </source>
</evidence>
<feature type="domain" description="UvrD-like helicase C-terminal" evidence="14">
    <location>
        <begin position="264"/>
        <end position="546"/>
    </location>
</feature>
<evidence type="ECO:0000256" key="8">
    <source>
        <dbReference type="ARBA" id="ARBA00034617"/>
    </source>
</evidence>
<reference evidence="15 16" key="1">
    <citation type="submission" date="2014-04" db="EMBL/GenBank/DDBJ databases">
        <title>Draft genome sequence of Hydrogenovibrio marinus MH-110, a model organism for aerobic H2 metabolism.</title>
        <authorList>
            <person name="Cha H.J."/>
            <person name="Jo B.H."/>
            <person name="Hwang B.H."/>
        </authorList>
    </citation>
    <scope>NUCLEOTIDE SEQUENCE [LARGE SCALE GENOMIC DNA]</scope>
    <source>
        <strain evidence="15 16">MH-110</strain>
    </source>
</reference>
<evidence type="ECO:0000256" key="7">
    <source>
        <dbReference type="ARBA" id="ARBA00023235"/>
    </source>
</evidence>
<dbReference type="GO" id="GO:0043138">
    <property type="term" value="F:3'-5' DNA helicase activity"/>
    <property type="evidence" value="ECO:0007669"/>
    <property type="project" value="UniProtKB-EC"/>
</dbReference>
<evidence type="ECO:0000313" key="15">
    <source>
        <dbReference type="EMBL" id="KDN94706.1"/>
    </source>
</evidence>
<sequence length="619" mass="70839">MANNLNIHQIKCVEEDGHILIIAGAGSGKTTVLSHRSQRLLQEQPGSTLMAVTFTRDAANELKGRILKRVPDANERVGAGTFHSLALDQLKRSGIKRKILSEQESLEFIKSAMSNYEHEGADPYEVAKMFAAAQSMANPDSYPVFLTNPYYKSVWEDYRALKDESALMDFGDMLHLAVEGMRNGTVQPFRASYILGDEAQDMDEIQHEWIMLHAMNGSIITLVADDDQSIYAFRNASGYEGLVTFVDRLQAKKMMLPINYRCGHEILALGRTLIENNKKRLDKPIEAGVEFPGEVLKPVFAPFSKETDTYKRHRELEVVVSNIITDHHRNGGFQEWAILSRDNFSLSYLERFLNEQRIIYHRDVGSVWDSRAGRIFLSLLRYLSDNDWLEIATFLNNFITSKFLFQNIRTMNLTELYRLESEKNENKNLAKKNCDVLKDLIYQERQWRTMLDEKRIDEVINGVADFFVANLRAFFRNDKSYSAARDILGICVQLLSRRNENSLSRRLFMETSPLVKKTDQRKAKMDTAKRDGKLFVSLNTMHSSKGLEFDNVYIVGCDDDALLKPNEAGMLDVEEERRLMYVAITRARKKLGFSASCDNGEVISTFLTEIGLDRGLLYE</sequence>